<evidence type="ECO:0000313" key="1">
    <source>
        <dbReference type="EMBL" id="KAK7368300.1"/>
    </source>
</evidence>
<comment type="caution">
    <text evidence="1">The sequence shown here is derived from an EMBL/GenBank/DDBJ whole genome shotgun (WGS) entry which is preliminary data.</text>
</comment>
<keyword evidence="2" id="KW-1185">Reference proteome</keyword>
<accession>A0AAN9RAC9</accession>
<organism evidence="1 2">
    <name type="scientific">Phaseolus coccineus</name>
    <name type="common">Scarlet runner bean</name>
    <name type="synonym">Phaseolus multiflorus</name>
    <dbReference type="NCBI Taxonomy" id="3886"/>
    <lineage>
        <taxon>Eukaryota</taxon>
        <taxon>Viridiplantae</taxon>
        <taxon>Streptophyta</taxon>
        <taxon>Embryophyta</taxon>
        <taxon>Tracheophyta</taxon>
        <taxon>Spermatophyta</taxon>
        <taxon>Magnoliopsida</taxon>
        <taxon>eudicotyledons</taxon>
        <taxon>Gunneridae</taxon>
        <taxon>Pentapetalae</taxon>
        <taxon>rosids</taxon>
        <taxon>fabids</taxon>
        <taxon>Fabales</taxon>
        <taxon>Fabaceae</taxon>
        <taxon>Papilionoideae</taxon>
        <taxon>50 kb inversion clade</taxon>
        <taxon>NPAAA clade</taxon>
        <taxon>indigoferoid/millettioid clade</taxon>
        <taxon>Phaseoleae</taxon>
        <taxon>Phaseolus</taxon>
    </lineage>
</organism>
<dbReference type="EMBL" id="JAYMYR010000004">
    <property type="protein sequence ID" value="KAK7368300.1"/>
    <property type="molecule type" value="Genomic_DNA"/>
</dbReference>
<evidence type="ECO:0000313" key="2">
    <source>
        <dbReference type="Proteomes" id="UP001374584"/>
    </source>
</evidence>
<gene>
    <name evidence="1" type="ORF">VNO80_10325</name>
</gene>
<proteinExistence type="predicted"/>
<dbReference type="Proteomes" id="UP001374584">
    <property type="component" value="Unassembled WGS sequence"/>
</dbReference>
<name>A0AAN9RAC9_PHACN</name>
<sequence length="104" mass="11797">MLEKGVCLAGISPIISESEFSRVRSRVDVALGRTNSVATQMSNPLLCRTRRSIALCRTCHSFTLCHTRHKVSHYRTRRNVILVHRRMQCSVVLGLLPCHACYVM</sequence>
<protein>
    <submittedName>
        <fullName evidence="1">Uncharacterized protein</fullName>
    </submittedName>
</protein>
<reference evidence="1 2" key="1">
    <citation type="submission" date="2024-01" db="EMBL/GenBank/DDBJ databases">
        <title>The genomes of 5 underutilized Papilionoideae crops provide insights into root nodulation and disease resistanc.</title>
        <authorList>
            <person name="Jiang F."/>
        </authorList>
    </citation>
    <scope>NUCLEOTIDE SEQUENCE [LARGE SCALE GENOMIC DNA]</scope>
    <source>
        <strain evidence="1">JINMINGXINNONG_FW02</strain>
        <tissue evidence="1">Leaves</tissue>
    </source>
</reference>
<dbReference type="AlphaFoldDB" id="A0AAN9RAC9"/>